<evidence type="ECO:0000256" key="2">
    <source>
        <dbReference type="ARBA" id="ARBA00022448"/>
    </source>
</evidence>
<evidence type="ECO:0000256" key="3">
    <source>
        <dbReference type="ARBA" id="ARBA00022741"/>
    </source>
</evidence>
<dbReference type="GO" id="GO:0005524">
    <property type="term" value="F:ATP binding"/>
    <property type="evidence" value="ECO:0007669"/>
    <property type="project" value="UniProtKB-KW"/>
</dbReference>
<evidence type="ECO:0000313" key="8">
    <source>
        <dbReference type="Proteomes" id="UP000199607"/>
    </source>
</evidence>
<dbReference type="CDD" id="cd03257">
    <property type="entry name" value="ABC_NikE_OppD_transporters"/>
    <property type="match status" value="1"/>
</dbReference>
<feature type="region of interest" description="Disordered" evidence="5">
    <location>
        <begin position="274"/>
        <end position="294"/>
    </location>
</feature>
<dbReference type="Gene3D" id="3.40.50.300">
    <property type="entry name" value="P-loop containing nucleotide triphosphate hydrolases"/>
    <property type="match status" value="1"/>
</dbReference>
<reference evidence="8" key="1">
    <citation type="submission" date="2016-10" db="EMBL/GenBank/DDBJ databases">
        <authorList>
            <person name="Varghese N."/>
            <person name="Submissions S."/>
        </authorList>
    </citation>
    <scope>NUCLEOTIDE SEQUENCE [LARGE SCALE GENOMIC DNA]</scope>
    <source>
        <strain evidence="8">CGMCC 1.7738</strain>
    </source>
</reference>
<gene>
    <name evidence="7" type="ORF">SAMN04487950_4599</name>
</gene>
<dbReference type="SMART" id="SM00382">
    <property type="entry name" value="AAA"/>
    <property type="match status" value="1"/>
</dbReference>
<dbReference type="InterPro" id="IPR050319">
    <property type="entry name" value="ABC_transp_ATP-bind"/>
</dbReference>
<dbReference type="InterPro" id="IPR003593">
    <property type="entry name" value="AAA+_ATPase"/>
</dbReference>
<feature type="domain" description="ABC transporter" evidence="6">
    <location>
        <begin position="13"/>
        <end position="265"/>
    </location>
</feature>
<evidence type="ECO:0000313" key="7">
    <source>
        <dbReference type="EMBL" id="SFL68503.1"/>
    </source>
</evidence>
<dbReference type="NCBIfam" id="TIGR01727">
    <property type="entry name" value="oligo_HPY"/>
    <property type="match status" value="1"/>
</dbReference>
<dbReference type="InterPro" id="IPR027417">
    <property type="entry name" value="P-loop_NTPase"/>
</dbReference>
<dbReference type="AlphaFoldDB" id="A0A1I4JQK7"/>
<keyword evidence="4 7" id="KW-0067">ATP-binding</keyword>
<dbReference type="PROSITE" id="PS50893">
    <property type="entry name" value="ABC_TRANSPORTER_2"/>
    <property type="match status" value="1"/>
</dbReference>
<dbReference type="GO" id="GO:0015833">
    <property type="term" value="P:peptide transport"/>
    <property type="evidence" value="ECO:0007669"/>
    <property type="project" value="InterPro"/>
</dbReference>
<dbReference type="NCBIfam" id="NF008453">
    <property type="entry name" value="PRK11308.1"/>
    <property type="match status" value="1"/>
</dbReference>
<organism evidence="7 8">
    <name type="scientific">Halogranum rubrum</name>
    <dbReference type="NCBI Taxonomy" id="553466"/>
    <lineage>
        <taxon>Archaea</taxon>
        <taxon>Methanobacteriati</taxon>
        <taxon>Methanobacteriota</taxon>
        <taxon>Stenosarchaea group</taxon>
        <taxon>Halobacteria</taxon>
        <taxon>Halobacteriales</taxon>
        <taxon>Haloferacaceae</taxon>
    </lineage>
</organism>
<dbReference type="Pfam" id="PF08352">
    <property type="entry name" value="oligo_HPY"/>
    <property type="match status" value="1"/>
</dbReference>
<dbReference type="SUPFAM" id="SSF52540">
    <property type="entry name" value="P-loop containing nucleoside triphosphate hydrolases"/>
    <property type="match status" value="1"/>
</dbReference>
<evidence type="ECO:0000256" key="5">
    <source>
        <dbReference type="SAM" id="MobiDB-lite"/>
    </source>
</evidence>
<keyword evidence="8" id="KW-1185">Reference proteome</keyword>
<keyword evidence="3" id="KW-0547">Nucleotide-binding</keyword>
<proteinExistence type="inferred from homology"/>
<dbReference type="EMBL" id="FOTC01000013">
    <property type="protein sequence ID" value="SFL68503.1"/>
    <property type="molecule type" value="Genomic_DNA"/>
</dbReference>
<feature type="region of interest" description="Disordered" evidence="5">
    <location>
        <begin position="358"/>
        <end position="382"/>
    </location>
</feature>
<dbReference type="PANTHER" id="PTHR43776">
    <property type="entry name" value="TRANSPORT ATP-BINDING PROTEIN"/>
    <property type="match status" value="1"/>
</dbReference>
<dbReference type="Pfam" id="PF00005">
    <property type="entry name" value="ABC_tran"/>
    <property type="match status" value="1"/>
</dbReference>
<sequence>MEVSQMSDRDTIMKVNGLTKHFTQNDGFIDRLFDATKTVKAVQDVSFEISQGETIGLVGESGSGKSTTARSILQLDEPTAGTVTYDGTDVTSLSAKELKRFRKRIQMVFQDPASSLNRRKSVGQIIRQPMQIHGLYKGERDKRVEELMEQVGLSPEHSNRYPHEFSGGQRQRVGIARALAVEPEFLVCDEPVSALDVSIQAQILNLLKDLQVEYDLTILFIAHDLSVIRHVCDRVAVMYLGEIVEIAETEELFASPQHPYTRALLNAIPEPDPELAQHRQPLSGEVPSPIDPPKGCSFHPRCPDATDECRSIDPDLEQVDGAMVGHETACIHVESFDSEGGITLEAANRDRYAPENFLHEDGSSARTVSETEGAVTKTGASE</sequence>
<accession>A0A1I4JQK7</accession>
<dbReference type="Proteomes" id="UP000199607">
    <property type="component" value="Unassembled WGS sequence"/>
</dbReference>
<name>A0A1I4JQK7_9EURY</name>
<dbReference type="InterPro" id="IPR013563">
    <property type="entry name" value="Oligopep_ABC_C"/>
</dbReference>
<protein>
    <submittedName>
        <fullName evidence="7">Peptide/nickel transport system ATP-binding protein</fullName>
    </submittedName>
</protein>
<dbReference type="PROSITE" id="PS00211">
    <property type="entry name" value="ABC_TRANSPORTER_1"/>
    <property type="match status" value="1"/>
</dbReference>
<evidence type="ECO:0000256" key="4">
    <source>
        <dbReference type="ARBA" id="ARBA00022840"/>
    </source>
</evidence>
<dbReference type="GO" id="GO:0055085">
    <property type="term" value="P:transmembrane transport"/>
    <property type="evidence" value="ECO:0007669"/>
    <property type="project" value="UniProtKB-ARBA"/>
</dbReference>
<dbReference type="GO" id="GO:0016887">
    <property type="term" value="F:ATP hydrolysis activity"/>
    <property type="evidence" value="ECO:0007669"/>
    <property type="project" value="InterPro"/>
</dbReference>
<comment type="similarity">
    <text evidence="1">Belongs to the ABC transporter superfamily.</text>
</comment>
<dbReference type="FunFam" id="3.40.50.300:FF:000016">
    <property type="entry name" value="Oligopeptide ABC transporter ATP-binding component"/>
    <property type="match status" value="1"/>
</dbReference>
<dbReference type="STRING" id="553466.SAMN04487950_4599"/>
<evidence type="ECO:0000256" key="1">
    <source>
        <dbReference type="ARBA" id="ARBA00005417"/>
    </source>
</evidence>
<evidence type="ECO:0000259" key="6">
    <source>
        <dbReference type="PROSITE" id="PS50893"/>
    </source>
</evidence>
<dbReference type="InterPro" id="IPR003439">
    <property type="entry name" value="ABC_transporter-like_ATP-bd"/>
</dbReference>
<dbReference type="PANTHER" id="PTHR43776:SF7">
    <property type="entry name" value="D,D-DIPEPTIDE TRANSPORT ATP-BINDING PROTEIN DDPF-RELATED"/>
    <property type="match status" value="1"/>
</dbReference>
<keyword evidence="2" id="KW-0813">Transport</keyword>
<dbReference type="InterPro" id="IPR017871">
    <property type="entry name" value="ABC_transporter-like_CS"/>
</dbReference>